<feature type="signal peptide" evidence="7">
    <location>
        <begin position="1"/>
        <end position="23"/>
    </location>
</feature>
<evidence type="ECO:0000313" key="9">
    <source>
        <dbReference type="EMBL" id="RDR28972.1"/>
    </source>
</evidence>
<dbReference type="EC" id="3.1.4.4" evidence="3"/>
<dbReference type="CDD" id="cd09170">
    <property type="entry name" value="PLDc_Nuc"/>
    <property type="match status" value="1"/>
</dbReference>
<evidence type="ECO:0000256" key="2">
    <source>
        <dbReference type="ARBA" id="ARBA00008664"/>
    </source>
</evidence>
<dbReference type="GO" id="GO:0016891">
    <property type="term" value="F:RNA endonuclease activity producing 5'-phosphomonoesters, hydrolytic mechanism"/>
    <property type="evidence" value="ECO:0007669"/>
    <property type="project" value="TreeGrafter"/>
</dbReference>
<name>A0A370VC36_9ESCH</name>
<dbReference type="EMBL" id="QONO01000019">
    <property type="protein sequence ID" value="RDR28972.1"/>
    <property type="molecule type" value="Genomic_DNA"/>
</dbReference>
<gene>
    <name evidence="9" type="primary">pld</name>
    <name evidence="9" type="ORF">C4A13_04227</name>
</gene>
<dbReference type="Pfam" id="PF13091">
    <property type="entry name" value="PLDc_2"/>
    <property type="match status" value="1"/>
</dbReference>
<feature type="domain" description="PLD phosphodiesterase" evidence="8">
    <location>
        <begin position="111"/>
        <end position="138"/>
    </location>
</feature>
<dbReference type="InterPro" id="IPR001736">
    <property type="entry name" value="PLipase_D/transphosphatidylase"/>
</dbReference>
<evidence type="ECO:0000256" key="6">
    <source>
        <dbReference type="ARBA" id="ARBA00023098"/>
    </source>
</evidence>
<keyword evidence="5" id="KW-0442">Lipid degradation</keyword>
<sequence length="177" mass="19707">MKLRHRLAITTMMAALFIQPACATPDIQAGFSPEGSAQQLIMRTISDAGQEIRLMGYTFTSPDIARALADARKRGVDVRVVLDAESNNNRYSRAAINTLVLAGIPVRTVSSYKILHDKVIITDRANVETGSFNFSRAASRANSENAIVIRNAPDIAKTYLKHWQSRWEQGQDWTLPY</sequence>
<comment type="caution">
    <text evidence="9">The sequence shown here is derived from an EMBL/GenBank/DDBJ whole genome shotgun (WGS) entry which is preliminary data.</text>
</comment>
<keyword evidence="7" id="KW-0732">Signal</keyword>
<keyword evidence="4 9" id="KW-0378">Hydrolase</keyword>
<comment type="catalytic activity">
    <reaction evidence="1">
        <text>a 1,2-diacyl-sn-glycero-3-phosphocholine + H2O = a 1,2-diacyl-sn-glycero-3-phosphate + choline + H(+)</text>
        <dbReference type="Rhea" id="RHEA:14445"/>
        <dbReference type="ChEBI" id="CHEBI:15354"/>
        <dbReference type="ChEBI" id="CHEBI:15377"/>
        <dbReference type="ChEBI" id="CHEBI:15378"/>
        <dbReference type="ChEBI" id="CHEBI:57643"/>
        <dbReference type="ChEBI" id="CHEBI:58608"/>
        <dbReference type="EC" id="3.1.4.4"/>
    </reaction>
</comment>
<evidence type="ECO:0000256" key="7">
    <source>
        <dbReference type="SAM" id="SignalP"/>
    </source>
</evidence>
<dbReference type="GO" id="GO:0016042">
    <property type="term" value="P:lipid catabolic process"/>
    <property type="evidence" value="ECO:0007669"/>
    <property type="project" value="UniProtKB-KW"/>
</dbReference>
<dbReference type="Proteomes" id="UP000254454">
    <property type="component" value="Unassembled WGS sequence"/>
</dbReference>
<proteinExistence type="inferred from homology"/>
<dbReference type="PROSITE" id="PS50035">
    <property type="entry name" value="PLD"/>
    <property type="match status" value="1"/>
</dbReference>
<evidence type="ECO:0000256" key="1">
    <source>
        <dbReference type="ARBA" id="ARBA00000798"/>
    </source>
</evidence>
<reference evidence="9 10" key="1">
    <citation type="submission" date="2018-06" db="EMBL/GenBank/DDBJ databases">
        <title>Recombination Drives Gene Content and Phenotype Evolution in Wild Type E. coli Strains.</title>
        <authorList>
            <person name="Field C.M."/>
            <person name="Silander O.K."/>
            <person name="Van Nimwegen E."/>
        </authorList>
    </citation>
    <scope>NUCLEOTIDE SEQUENCE [LARGE SCALE GENOMIC DNA]</scope>
    <source>
        <strain evidence="9 10">SC344</strain>
    </source>
</reference>
<dbReference type="PANTHER" id="PTHR43856">
    <property type="entry name" value="CARDIOLIPIN HYDROLASE"/>
    <property type="match status" value="1"/>
</dbReference>
<comment type="similarity">
    <text evidence="2">Belongs to the phospholipase D family.</text>
</comment>
<feature type="chain" id="PRO_5016843595" description="phospholipase D" evidence="7">
    <location>
        <begin position="24"/>
        <end position="177"/>
    </location>
</feature>
<dbReference type="SUPFAM" id="SSF56024">
    <property type="entry name" value="Phospholipase D/nuclease"/>
    <property type="match status" value="1"/>
</dbReference>
<keyword evidence="6" id="KW-0443">Lipid metabolism</keyword>
<dbReference type="PANTHER" id="PTHR43856:SF1">
    <property type="entry name" value="MITOCHONDRIAL CARDIOLIPIN HYDROLASE"/>
    <property type="match status" value="1"/>
</dbReference>
<evidence type="ECO:0000256" key="4">
    <source>
        <dbReference type="ARBA" id="ARBA00022801"/>
    </source>
</evidence>
<evidence type="ECO:0000256" key="5">
    <source>
        <dbReference type="ARBA" id="ARBA00022963"/>
    </source>
</evidence>
<organism evidence="9 10">
    <name type="scientific">Escherichia marmotae</name>
    <dbReference type="NCBI Taxonomy" id="1499973"/>
    <lineage>
        <taxon>Bacteria</taxon>
        <taxon>Pseudomonadati</taxon>
        <taxon>Pseudomonadota</taxon>
        <taxon>Gammaproteobacteria</taxon>
        <taxon>Enterobacterales</taxon>
        <taxon>Enterobacteriaceae</taxon>
        <taxon>Escherichia</taxon>
    </lineage>
</organism>
<dbReference type="GO" id="GO:0006793">
    <property type="term" value="P:phosphorus metabolic process"/>
    <property type="evidence" value="ECO:0007669"/>
    <property type="project" value="UniProtKB-ARBA"/>
</dbReference>
<evidence type="ECO:0000313" key="10">
    <source>
        <dbReference type="Proteomes" id="UP000254454"/>
    </source>
</evidence>
<dbReference type="AlphaFoldDB" id="A0A370VC36"/>
<evidence type="ECO:0000259" key="8">
    <source>
        <dbReference type="PROSITE" id="PS50035"/>
    </source>
</evidence>
<dbReference type="InterPro" id="IPR051406">
    <property type="entry name" value="PLD_domain"/>
</dbReference>
<dbReference type="Gene3D" id="3.30.870.10">
    <property type="entry name" value="Endonuclease Chain A"/>
    <property type="match status" value="1"/>
</dbReference>
<accession>A0A370VC36</accession>
<dbReference type="InterPro" id="IPR025202">
    <property type="entry name" value="PLD-like_dom"/>
</dbReference>
<evidence type="ECO:0000256" key="3">
    <source>
        <dbReference type="ARBA" id="ARBA00012027"/>
    </source>
</evidence>
<dbReference type="GO" id="GO:0004630">
    <property type="term" value="F:phospholipase D activity"/>
    <property type="evidence" value="ECO:0007669"/>
    <property type="project" value="UniProtKB-EC"/>
</dbReference>
<protein>
    <recommendedName>
        <fullName evidence="3">phospholipase D</fullName>
        <ecNumber evidence="3">3.1.4.4</ecNumber>
    </recommendedName>
</protein>